<proteinExistence type="predicted"/>
<dbReference type="RefSeq" id="WP_114532207.1">
    <property type="nucleotide sequence ID" value="NZ_QQBH01000030.1"/>
</dbReference>
<protein>
    <submittedName>
        <fullName evidence="1">Uncharacterized protein</fullName>
    </submittedName>
</protein>
<evidence type="ECO:0000313" key="2">
    <source>
        <dbReference type="Proteomes" id="UP000253742"/>
    </source>
</evidence>
<dbReference type="EMBL" id="QQBH01000030">
    <property type="protein sequence ID" value="RDD85074.1"/>
    <property type="molecule type" value="Genomic_DNA"/>
</dbReference>
<reference evidence="1 2" key="1">
    <citation type="submission" date="2018-07" db="EMBL/GenBank/DDBJ databases">
        <title>Genome guided investigation of antibiotics producing actinomycetales strain isolated from a Macau mangrove ecosystem.</title>
        <authorList>
            <person name="Hu D."/>
        </authorList>
    </citation>
    <scope>NUCLEOTIDE SEQUENCE [LARGE SCALE GENOMIC DNA]</scope>
    <source>
        <strain evidence="1 2">2297</strain>
    </source>
</reference>
<evidence type="ECO:0000313" key="1">
    <source>
        <dbReference type="EMBL" id="RDD85074.1"/>
    </source>
</evidence>
<name>A0A369UWD1_9ACTN</name>
<gene>
    <name evidence="1" type="ORF">DVZ84_31525</name>
</gene>
<dbReference type="Proteomes" id="UP000253742">
    <property type="component" value="Unassembled WGS sequence"/>
</dbReference>
<dbReference type="AlphaFoldDB" id="A0A369UWD1"/>
<dbReference type="OrthoDB" id="4319234at2"/>
<organism evidence="1 2">
    <name type="scientific">Streptomyces parvulus</name>
    <dbReference type="NCBI Taxonomy" id="146923"/>
    <lineage>
        <taxon>Bacteria</taxon>
        <taxon>Bacillati</taxon>
        <taxon>Actinomycetota</taxon>
        <taxon>Actinomycetes</taxon>
        <taxon>Kitasatosporales</taxon>
        <taxon>Streptomycetaceae</taxon>
        <taxon>Streptomyces</taxon>
    </lineage>
</organism>
<sequence>MLSTMRARKRHLRLMRVAHRVLQDAMVTTSQDLGRVTPAQVACLAFARHEMRIGDEEAADYLAAALADRGLPTDHRPAPAA</sequence>
<accession>A0A369UWD1</accession>
<comment type="caution">
    <text evidence="1">The sequence shown here is derived from an EMBL/GenBank/DDBJ whole genome shotgun (WGS) entry which is preliminary data.</text>
</comment>